<organism evidence="4 5">
    <name type="scientific">Pleionea mediterranea</name>
    <dbReference type="NCBI Taxonomy" id="523701"/>
    <lineage>
        <taxon>Bacteria</taxon>
        <taxon>Pseudomonadati</taxon>
        <taxon>Pseudomonadota</taxon>
        <taxon>Gammaproteobacteria</taxon>
        <taxon>Oceanospirillales</taxon>
        <taxon>Pleioneaceae</taxon>
        <taxon>Pleionea</taxon>
    </lineage>
</organism>
<dbReference type="PANTHER" id="PTHR16301:SF20">
    <property type="entry name" value="IMPACT FAMILY MEMBER YIGZ"/>
    <property type="match status" value="1"/>
</dbReference>
<sequence length="203" mass="22066">MSGYSVPSSPVEVEEVIKGSRFITRAENVATVDAAKDYLQSLRDAEPDATHHCWAYIVGDPNSTTLLSCSDDGEPAGTAGKPMLNILQHSGVGDIIVVCTRYYGGTKLGTGGLARAYGGGVKLIMEQLTTTEKIEKAALQIVGAYECGKDIEHELKQVDATIENIEYDAAVTYRVSLPLNNKQQLTEQLKVRFGEKVQWKSIQ</sequence>
<evidence type="ECO:0000259" key="2">
    <source>
        <dbReference type="Pfam" id="PF01205"/>
    </source>
</evidence>
<dbReference type="NCBIfam" id="TIGR00257">
    <property type="entry name" value="IMPACT_YIGZ"/>
    <property type="match status" value="1"/>
</dbReference>
<dbReference type="InterPro" id="IPR020568">
    <property type="entry name" value="Ribosomal_Su5_D2-typ_SF"/>
</dbReference>
<evidence type="ECO:0000313" key="5">
    <source>
        <dbReference type="Proteomes" id="UP000245790"/>
    </source>
</evidence>
<dbReference type="GO" id="GO:0017111">
    <property type="term" value="F:ribonucleoside triphosphate phosphatase activity"/>
    <property type="evidence" value="ECO:0007669"/>
    <property type="project" value="UniProtKB-ARBA"/>
</dbReference>
<dbReference type="SUPFAM" id="SSF54980">
    <property type="entry name" value="EF-G C-terminal domain-like"/>
    <property type="match status" value="1"/>
</dbReference>
<dbReference type="SUPFAM" id="SSF54211">
    <property type="entry name" value="Ribosomal protein S5 domain 2-like"/>
    <property type="match status" value="1"/>
</dbReference>
<dbReference type="GO" id="GO:0032561">
    <property type="term" value="F:guanyl ribonucleotide binding"/>
    <property type="evidence" value="ECO:0007669"/>
    <property type="project" value="UniProtKB-ARBA"/>
</dbReference>
<feature type="domain" description="Impact N-terminal" evidence="2">
    <location>
        <begin position="18"/>
        <end position="122"/>
    </location>
</feature>
<dbReference type="GO" id="GO:0006446">
    <property type="term" value="P:regulation of translational initiation"/>
    <property type="evidence" value="ECO:0007669"/>
    <property type="project" value="TreeGrafter"/>
</dbReference>
<dbReference type="InterPro" id="IPR015796">
    <property type="entry name" value="Impact_YigZ-like"/>
</dbReference>
<feature type="domain" description="UPF0029" evidence="3">
    <location>
        <begin position="151"/>
        <end position="189"/>
    </location>
</feature>
<dbReference type="GO" id="GO:0005737">
    <property type="term" value="C:cytoplasm"/>
    <property type="evidence" value="ECO:0007669"/>
    <property type="project" value="TreeGrafter"/>
</dbReference>
<dbReference type="Gene3D" id="3.30.70.240">
    <property type="match status" value="1"/>
</dbReference>
<dbReference type="Proteomes" id="UP000245790">
    <property type="component" value="Unassembled WGS sequence"/>
</dbReference>
<protein>
    <submittedName>
        <fullName evidence="4">Putative YigZ family protein</fullName>
    </submittedName>
</protein>
<evidence type="ECO:0000259" key="3">
    <source>
        <dbReference type="Pfam" id="PF09186"/>
    </source>
</evidence>
<dbReference type="Pfam" id="PF09186">
    <property type="entry name" value="DUF1949"/>
    <property type="match status" value="1"/>
</dbReference>
<dbReference type="EMBL" id="QGGU01000013">
    <property type="protein sequence ID" value="PWK46393.1"/>
    <property type="molecule type" value="Genomic_DNA"/>
</dbReference>
<evidence type="ECO:0000313" key="4">
    <source>
        <dbReference type="EMBL" id="PWK46393.1"/>
    </source>
</evidence>
<accession>A0A316FD89</accession>
<dbReference type="InterPro" id="IPR015269">
    <property type="entry name" value="UPF0029_Impact_C"/>
</dbReference>
<dbReference type="Gene3D" id="3.30.230.30">
    <property type="entry name" value="Impact, N-terminal domain"/>
    <property type="match status" value="1"/>
</dbReference>
<dbReference type="InterPro" id="IPR036956">
    <property type="entry name" value="Impact_N_sf"/>
</dbReference>
<dbReference type="RefSeq" id="WP_109764827.1">
    <property type="nucleotide sequence ID" value="NZ_QGGU01000013.1"/>
</dbReference>
<dbReference type="GO" id="GO:0043168">
    <property type="term" value="F:anion binding"/>
    <property type="evidence" value="ECO:0007669"/>
    <property type="project" value="UniProtKB-ARBA"/>
</dbReference>
<proteinExistence type="inferred from homology"/>
<dbReference type="InterPro" id="IPR035647">
    <property type="entry name" value="EFG_III/V"/>
</dbReference>
<dbReference type="InterPro" id="IPR023582">
    <property type="entry name" value="Impact"/>
</dbReference>
<keyword evidence="5" id="KW-1185">Reference proteome</keyword>
<comment type="caution">
    <text evidence="4">The sequence shown here is derived from an EMBL/GenBank/DDBJ whole genome shotgun (WGS) entry which is preliminary data.</text>
</comment>
<gene>
    <name evidence="4" type="ORF">C8D97_11378</name>
</gene>
<name>A0A316FD89_9GAMM</name>
<dbReference type="Pfam" id="PF01205">
    <property type="entry name" value="Impact_N"/>
    <property type="match status" value="1"/>
</dbReference>
<dbReference type="AlphaFoldDB" id="A0A316FD89"/>
<evidence type="ECO:0000256" key="1">
    <source>
        <dbReference type="ARBA" id="ARBA00007665"/>
    </source>
</evidence>
<dbReference type="OrthoDB" id="9813771at2"/>
<comment type="similarity">
    <text evidence="1">Belongs to the IMPACT family.</text>
</comment>
<reference evidence="4 5" key="1">
    <citation type="submission" date="2018-05" db="EMBL/GenBank/DDBJ databases">
        <title>Genomic Encyclopedia of Type Strains, Phase IV (KMG-IV): sequencing the most valuable type-strain genomes for metagenomic binning, comparative biology and taxonomic classification.</title>
        <authorList>
            <person name="Goeker M."/>
        </authorList>
    </citation>
    <scope>NUCLEOTIDE SEQUENCE [LARGE SCALE GENOMIC DNA]</scope>
    <source>
        <strain evidence="4 5">DSM 25350</strain>
    </source>
</reference>
<dbReference type="InterPro" id="IPR001498">
    <property type="entry name" value="Impact_N"/>
</dbReference>
<dbReference type="PANTHER" id="PTHR16301">
    <property type="entry name" value="IMPACT-RELATED"/>
    <property type="match status" value="1"/>
</dbReference>